<feature type="transmembrane region" description="Helical" evidence="1">
    <location>
        <begin position="184"/>
        <end position="201"/>
    </location>
</feature>
<evidence type="ECO:0000313" key="2">
    <source>
        <dbReference type="EMBL" id="KKK07912.1"/>
    </source>
</evidence>
<feature type="transmembrane region" description="Helical" evidence="1">
    <location>
        <begin position="303"/>
        <end position="323"/>
    </location>
</feature>
<feature type="transmembrane region" description="Helical" evidence="1">
    <location>
        <begin position="120"/>
        <end position="139"/>
    </location>
</feature>
<feature type="transmembrane region" description="Helical" evidence="1">
    <location>
        <begin position="332"/>
        <end position="351"/>
    </location>
</feature>
<organism evidence="2 3">
    <name type="scientific">Pseudomonas frederiksbergensis</name>
    <dbReference type="NCBI Taxonomy" id="104087"/>
    <lineage>
        <taxon>Bacteria</taxon>
        <taxon>Pseudomonadati</taxon>
        <taxon>Pseudomonadota</taxon>
        <taxon>Gammaproteobacteria</taxon>
        <taxon>Pseudomonadales</taxon>
        <taxon>Pseudomonadaceae</taxon>
        <taxon>Pseudomonas</taxon>
    </lineage>
</organism>
<evidence type="ECO:0008006" key="4">
    <source>
        <dbReference type="Google" id="ProtNLM"/>
    </source>
</evidence>
<dbReference type="OrthoDB" id="9179007at2"/>
<dbReference type="Proteomes" id="UP000030949">
    <property type="component" value="Unassembled WGS sequence"/>
</dbReference>
<evidence type="ECO:0000256" key="1">
    <source>
        <dbReference type="SAM" id="Phobius"/>
    </source>
</evidence>
<evidence type="ECO:0000313" key="3">
    <source>
        <dbReference type="Proteomes" id="UP000030949"/>
    </source>
</evidence>
<comment type="caution">
    <text evidence="2">The sequence shown here is derived from an EMBL/GenBank/DDBJ whole genome shotgun (WGS) entry which is preliminary data.</text>
</comment>
<proteinExistence type="predicted"/>
<gene>
    <name evidence="2" type="ORF">JZ00_30900</name>
</gene>
<feature type="transmembrane region" description="Helical" evidence="1">
    <location>
        <begin position="12"/>
        <end position="31"/>
    </location>
</feature>
<feature type="transmembrane region" description="Helical" evidence="1">
    <location>
        <begin position="159"/>
        <end position="177"/>
    </location>
</feature>
<keyword evidence="1" id="KW-0472">Membrane</keyword>
<keyword evidence="1" id="KW-0812">Transmembrane</keyword>
<sequence length="391" mass="44479">MPSSVGTKRLSIWLFFLFFVFASSFFFIDVSKTRNNIFYAGFALPVLIWTLASWRSALQMRSQSLVLLLVFFAAMATVGLIFLREDTYSELKHSLYMLMFFIGLQLIVQQPRYEGYWVRAWGCFMLLCLLYASGSWLWIFQQTGQLVRLQMAGAAYNPVHAALMISSGIAAFWLFVIEPRLQRFSHLVLGGLLIAGLQIWVALIFDARSALTGSVLFLAGWAMFRGRGVRLLLGLAVVVGLAIYLTGVMDLFMSRGASFRLVIWQDALQRLIHHCGISFGCGKDDYRFLGEYTHAHSGYLSVLYRYGAFVAVIGSVWAVNYWYWGVRLKSRWFLVSLIGWGGLLTTGAGLLSSPQPYWLYFWLPTLLSMIEVRRLQRINANPELKGPNYDN</sequence>
<feature type="transmembrane region" description="Helical" evidence="1">
    <location>
        <begin position="66"/>
        <end position="85"/>
    </location>
</feature>
<accession>A0A0U1PR80</accession>
<dbReference type="RefSeq" id="WP_046509895.1">
    <property type="nucleotide sequence ID" value="NZ_CP142104.1"/>
</dbReference>
<protein>
    <recommendedName>
        <fullName evidence="4">Polymerase</fullName>
    </recommendedName>
</protein>
<keyword evidence="1" id="KW-1133">Transmembrane helix</keyword>
<dbReference type="EMBL" id="JQGJ02000010">
    <property type="protein sequence ID" value="KKK07912.1"/>
    <property type="molecule type" value="Genomic_DNA"/>
</dbReference>
<feature type="transmembrane region" description="Helical" evidence="1">
    <location>
        <begin position="37"/>
        <end position="54"/>
    </location>
</feature>
<feature type="transmembrane region" description="Helical" evidence="1">
    <location>
        <begin position="231"/>
        <end position="252"/>
    </location>
</feature>
<reference evidence="2 3" key="1">
    <citation type="submission" date="2015-03" db="EMBL/GenBank/DDBJ databases">
        <title>Pseudomonas frederiksbergensis hydrocarbon degrader.</title>
        <authorList>
            <person name="Brown L.M."/>
            <person name="Ruiz O.N."/>
            <person name="Mueller S."/>
            <person name="Gunasekera T.S."/>
        </authorList>
    </citation>
    <scope>NUCLEOTIDE SEQUENCE [LARGE SCALE GENOMIC DNA]</scope>
    <source>
        <strain evidence="2 3">SI8</strain>
    </source>
</reference>
<name>A0A0U1PR80_9PSED</name>
<dbReference type="AlphaFoldDB" id="A0A0U1PR80"/>
<feature type="transmembrane region" description="Helical" evidence="1">
    <location>
        <begin position="207"/>
        <end position="224"/>
    </location>
</feature>